<name>A0A0B1T143_OESDE</name>
<dbReference type="AlphaFoldDB" id="A0A0B1T143"/>
<evidence type="ECO:0000313" key="2">
    <source>
        <dbReference type="Proteomes" id="UP000053660"/>
    </source>
</evidence>
<dbReference type="EMBL" id="KN553668">
    <property type="protein sequence ID" value="KHJ89871.1"/>
    <property type="molecule type" value="Genomic_DNA"/>
</dbReference>
<organism evidence="1 2">
    <name type="scientific">Oesophagostomum dentatum</name>
    <name type="common">Nodular worm</name>
    <dbReference type="NCBI Taxonomy" id="61180"/>
    <lineage>
        <taxon>Eukaryota</taxon>
        <taxon>Metazoa</taxon>
        <taxon>Ecdysozoa</taxon>
        <taxon>Nematoda</taxon>
        <taxon>Chromadorea</taxon>
        <taxon>Rhabditida</taxon>
        <taxon>Rhabditina</taxon>
        <taxon>Rhabditomorpha</taxon>
        <taxon>Strongyloidea</taxon>
        <taxon>Strongylidae</taxon>
        <taxon>Oesophagostomum</taxon>
    </lineage>
</organism>
<protein>
    <submittedName>
        <fullName evidence="1">Uncharacterized protein</fullName>
    </submittedName>
</protein>
<accession>A0A0B1T143</accession>
<dbReference type="OrthoDB" id="5831400at2759"/>
<gene>
    <name evidence="1" type="ORF">OESDEN_10295</name>
</gene>
<keyword evidence="2" id="KW-1185">Reference proteome</keyword>
<sequence>MNCWLWVAVWTKLKDLPIDGHKAHLVYGVRHSSELTLNIKRRLGGFRRSSCQIESKPRNGMEMASDFSRRLSRVREQMIRRDSGSLLPGEDHRSMEDLLNAVSRIFGSYEKLTSN</sequence>
<reference evidence="1 2" key="1">
    <citation type="submission" date="2014-03" db="EMBL/GenBank/DDBJ databases">
        <title>Draft genome of the hookworm Oesophagostomum dentatum.</title>
        <authorList>
            <person name="Mitreva M."/>
        </authorList>
    </citation>
    <scope>NUCLEOTIDE SEQUENCE [LARGE SCALE GENOMIC DNA]</scope>
    <source>
        <strain evidence="1 2">OD-Hann</strain>
    </source>
</reference>
<proteinExistence type="predicted"/>
<evidence type="ECO:0000313" key="1">
    <source>
        <dbReference type="EMBL" id="KHJ89871.1"/>
    </source>
</evidence>
<dbReference type="Proteomes" id="UP000053660">
    <property type="component" value="Unassembled WGS sequence"/>
</dbReference>